<organism evidence="1 2">
    <name type="scientific">Pseudophaeobacter arcticus</name>
    <dbReference type="NCBI Taxonomy" id="385492"/>
    <lineage>
        <taxon>Bacteria</taxon>
        <taxon>Pseudomonadati</taxon>
        <taxon>Pseudomonadota</taxon>
        <taxon>Alphaproteobacteria</taxon>
        <taxon>Rhodobacterales</taxon>
        <taxon>Paracoccaceae</taxon>
        <taxon>Pseudophaeobacter</taxon>
    </lineage>
</organism>
<dbReference type="SUPFAM" id="SSF47175">
    <property type="entry name" value="Cytochromes"/>
    <property type="match status" value="1"/>
</dbReference>
<name>A0ABQ0AGU1_9RHOB</name>
<dbReference type="Gene3D" id="1.20.120.10">
    <property type="entry name" value="Cytochrome c/b562"/>
    <property type="match status" value="1"/>
</dbReference>
<accession>A0ABQ0AGU1</accession>
<reference evidence="1 2" key="1">
    <citation type="submission" date="2024-04" db="EMBL/GenBank/DDBJ databases">
        <title>Draft genome sequence of Pseudophaeobacter arcticus NBRC 116598.</title>
        <authorList>
            <person name="Miyakawa T."/>
            <person name="Kusuya Y."/>
            <person name="Miura T."/>
        </authorList>
    </citation>
    <scope>NUCLEOTIDE SEQUENCE [LARGE SCALE GENOMIC DNA]</scope>
    <source>
        <strain evidence="1 2">SU-CL00105</strain>
    </source>
</reference>
<keyword evidence="2" id="KW-1185">Reference proteome</keyword>
<sequence>MTSGSNPHHKGTRHRFSALAKRVCRRMIGAFSVLCLCSGLLSADLHAGSAVITDKQIQARLALMRQQKEALLSLSEMMAGRRVFTPQTAKAARRVLMNNTRKIPKRFAKRRMDPNSYARPEIWVQWQDFEARAEVARQAAKQISANSVNGLRRSLPTMIQACHSCHQTYRTTPNQAITH</sequence>
<comment type="caution">
    <text evidence="1">The sequence shown here is derived from an EMBL/GenBank/DDBJ whole genome shotgun (WGS) entry which is preliminary data.</text>
</comment>
<dbReference type="Pfam" id="PF01322">
    <property type="entry name" value="Cytochrom_C_2"/>
    <property type="match status" value="1"/>
</dbReference>
<proteinExistence type="predicted"/>
<gene>
    <name evidence="1" type="ORF">NBRC116598_05230</name>
</gene>
<dbReference type="Proteomes" id="UP001441944">
    <property type="component" value="Unassembled WGS sequence"/>
</dbReference>
<dbReference type="InterPro" id="IPR010980">
    <property type="entry name" value="Cyt_c/b562"/>
</dbReference>
<dbReference type="RefSeq" id="WP_353396837.1">
    <property type="nucleotide sequence ID" value="NZ_BAABWU010000001.1"/>
</dbReference>
<evidence type="ECO:0000313" key="2">
    <source>
        <dbReference type="Proteomes" id="UP001441944"/>
    </source>
</evidence>
<dbReference type="PROSITE" id="PS51009">
    <property type="entry name" value="CYTCII"/>
    <property type="match status" value="1"/>
</dbReference>
<protein>
    <submittedName>
        <fullName evidence="1">Cytochrome c</fullName>
    </submittedName>
</protein>
<dbReference type="EMBL" id="BAABWU010000001">
    <property type="protein sequence ID" value="GAA6195079.1"/>
    <property type="molecule type" value="Genomic_DNA"/>
</dbReference>
<evidence type="ECO:0000313" key="1">
    <source>
        <dbReference type="EMBL" id="GAA6195079.1"/>
    </source>
</evidence>
<dbReference type="InterPro" id="IPR002321">
    <property type="entry name" value="Cyt_c_II"/>
</dbReference>